<keyword evidence="5" id="KW-1185">Reference proteome</keyword>
<dbReference type="Proteomes" id="UP000253345">
    <property type="component" value="Unassembled WGS sequence"/>
</dbReference>
<dbReference type="CDD" id="cd02440">
    <property type="entry name" value="AdoMet_MTases"/>
    <property type="match status" value="1"/>
</dbReference>
<reference evidence="4 5" key="1">
    <citation type="submission" date="2018-07" db="EMBL/GenBank/DDBJ databases">
        <title>Genomic Encyclopedia of Type Strains, Phase III (KMG-III): the genomes of soil and plant-associated and newly described type strains.</title>
        <authorList>
            <person name="Whitman W."/>
        </authorList>
    </citation>
    <scope>NUCLEOTIDE SEQUENCE [LARGE SCALE GENOMIC DNA]</scope>
    <source>
        <strain evidence="4 5">CECT 8525</strain>
    </source>
</reference>
<proteinExistence type="inferred from homology"/>
<keyword evidence="4" id="KW-0808">Transferase</keyword>
<evidence type="ECO:0000256" key="1">
    <source>
        <dbReference type="ARBA" id="ARBA00005369"/>
    </source>
</evidence>
<accession>A0A368Z779</accession>
<dbReference type="Gene3D" id="3.40.50.150">
    <property type="entry name" value="Vaccinia Virus protein VP39"/>
    <property type="match status" value="1"/>
</dbReference>
<evidence type="ECO:0000313" key="4">
    <source>
        <dbReference type="EMBL" id="RCW88325.1"/>
    </source>
</evidence>
<comment type="caution">
    <text evidence="4">The sequence shown here is derived from an EMBL/GenBank/DDBJ whole genome shotgun (WGS) entry which is preliminary data.</text>
</comment>
<dbReference type="EMBL" id="QPJL01000002">
    <property type="protein sequence ID" value="RCW88325.1"/>
    <property type="molecule type" value="Genomic_DNA"/>
</dbReference>
<dbReference type="SUPFAM" id="SSF53335">
    <property type="entry name" value="S-adenosyl-L-methionine-dependent methyltransferases"/>
    <property type="match status" value="1"/>
</dbReference>
<sequence length="217" mass="23601">MTDFAQRRTMMVDTQVRPNEVTSYPVIEAMLNVPREQFVPDSRRDVAYAENNIELAPGRVLLEPRTLGKMIDALNLQNDDLVLNVGSGYGYAAALMARIVEAVIAVEDNPEMAAEAETRLAAQDVFNVAVIKGPLVEGCASQGPYDAALVEGAIEEFPDTLTDQIADGGRVVALFREGQLGVVRLGLKRDGRINWRFAFNAGAPLLPGFGHQKGFVL</sequence>
<dbReference type="GO" id="GO:0032259">
    <property type="term" value="P:methylation"/>
    <property type="evidence" value="ECO:0007669"/>
    <property type="project" value="UniProtKB-KW"/>
</dbReference>
<gene>
    <name evidence="4" type="ORF">DFP89_102255</name>
</gene>
<comment type="similarity">
    <text evidence="1">Belongs to the methyltransferase superfamily. L-isoaspartyl/D-aspartyl protein methyltransferase family.</text>
</comment>
<dbReference type="AlphaFoldDB" id="A0A368Z779"/>
<dbReference type="Pfam" id="PF01135">
    <property type="entry name" value="PCMT"/>
    <property type="match status" value="1"/>
</dbReference>
<evidence type="ECO:0000256" key="2">
    <source>
        <dbReference type="ARBA" id="ARBA00013346"/>
    </source>
</evidence>
<dbReference type="PANTHER" id="PTHR11579">
    <property type="entry name" value="PROTEIN-L-ISOASPARTATE O-METHYLTRANSFERASE"/>
    <property type="match status" value="1"/>
</dbReference>
<evidence type="ECO:0000256" key="3">
    <source>
        <dbReference type="ARBA" id="ARBA00030757"/>
    </source>
</evidence>
<organism evidence="4 5">
    <name type="scientific">Paracoccus lutimaris</name>
    <dbReference type="NCBI Taxonomy" id="1490030"/>
    <lineage>
        <taxon>Bacteria</taxon>
        <taxon>Pseudomonadati</taxon>
        <taxon>Pseudomonadota</taxon>
        <taxon>Alphaproteobacteria</taxon>
        <taxon>Rhodobacterales</taxon>
        <taxon>Paracoccaceae</taxon>
        <taxon>Paracoccus</taxon>
    </lineage>
</organism>
<dbReference type="RefSeq" id="WP_114348046.1">
    <property type="nucleotide sequence ID" value="NZ_QPJL01000002.1"/>
</dbReference>
<dbReference type="InterPro" id="IPR000682">
    <property type="entry name" value="PCMT"/>
</dbReference>
<evidence type="ECO:0000313" key="5">
    <source>
        <dbReference type="Proteomes" id="UP000253345"/>
    </source>
</evidence>
<dbReference type="InterPro" id="IPR029063">
    <property type="entry name" value="SAM-dependent_MTases_sf"/>
</dbReference>
<dbReference type="GO" id="GO:0004719">
    <property type="term" value="F:protein-L-isoaspartate (D-aspartate) O-methyltransferase activity"/>
    <property type="evidence" value="ECO:0007669"/>
    <property type="project" value="InterPro"/>
</dbReference>
<name>A0A368Z779_9RHOB</name>
<dbReference type="PANTHER" id="PTHR11579:SF18">
    <property type="entry name" value="PROTEIN-L-ISOASPARTATE O-METHYLTRANSFERASE"/>
    <property type="match status" value="1"/>
</dbReference>
<dbReference type="GO" id="GO:0005737">
    <property type="term" value="C:cytoplasm"/>
    <property type="evidence" value="ECO:0007669"/>
    <property type="project" value="TreeGrafter"/>
</dbReference>
<protein>
    <recommendedName>
        <fullName evidence="2">Protein-L-isoaspartate O-methyltransferase</fullName>
    </recommendedName>
    <alternativeName>
        <fullName evidence="3">Protein L-isoaspartyl methyltransferase</fullName>
    </alternativeName>
</protein>
<dbReference type="OrthoDB" id="9798496at2"/>
<keyword evidence="4" id="KW-0489">Methyltransferase</keyword>